<sequence length="244" mass="22653">MKAAFALAAIGATLAAAQANLPQCGQVCIGNMLGLAPSLGCNSNDAACLCRNANFGYGVRDCANEACANAQDAQSVISYGTQYCASALGDSASASSAAGASVLSSAAGTESASGTANGTGHASSTPITTSALTAVVSSDGSVYTTTTGMTTIYSAGGGAIASATGSAASAASAASESANSVASTASEGASSVISSATEAAASAASSAASAASNAAESETSSAFAPAIITAAPALMAGALAVLVL</sequence>
<evidence type="ECO:0000259" key="17">
    <source>
        <dbReference type="PROSITE" id="PS52012"/>
    </source>
</evidence>
<keyword evidence="13" id="KW-0325">Glycoprotein</keyword>
<keyword evidence="6 15" id="KW-0349">Heme</keyword>
<keyword evidence="5" id="KW-0964">Secreted</keyword>
<evidence type="ECO:0000256" key="4">
    <source>
        <dbReference type="ARBA" id="ARBA00022475"/>
    </source>
</evidence>
<evidence type="ECO:0000256" key="16">
    <source>
        <dbReference type="SAM" id="SignalP"/>
    </source>
</evidence>
<evidence type="ECO:0000313" key="18">
    <source>
        <dbReference type="EMBL" id="EME88316.1"/>
    </source>
</evidence>
<reference evidence="18 19" key="1">
    <citation type="journal article" date="2012" name="PLoS Pathog.">
        <title>Diverse lifestyles and strategies of plant pathogenesis encoded in the genomes of eighteen Dothideomycetes fungi.</title>
        <authorList>
            <person name="Ohm R.A."/>
            <person name="Feau N."/>
            <person name="Henrissat B."/>
            <person name="Schoch C.L."/>
            <person name="Horwitz B.A."/>
            <person name="Barry K.W."/>
            <person name="Condon B.J."/>
            <person name="Copeland A.C."/>
            <person name="Dhillon B."/>
            <person name="Glaser F."/>
            <person name="Hesse C.N."/>
            <person name="Kosti I."/>
            <person name="LaButti K."/>
            <person name="Lindquist E.A."/>
            <person name="Lucas S."/>
            <person name="Salamov A.A."/>
            <person name="Bradshaw R.E."/>
            <person name="Ciuffetti L."/>
            <person name="Hamelin R.C."/>
            <person name="Kema G.H.J."/>
            <person name="Lawrence C."/>
            <person name="Scott J.A."/>
            <person name="Spatafora J.W."/>
            <person name="Turgeon B.G."/>
            <person name="de Wit P.J.G.M."/>
            <person name="Zhong S."/>
            <person name="Goodwin S.B."/>
            <person name="Grigoriev I.V."/>
        </authorList>
    </citation>
    <scope>NUCLEOTIDE SEQUENCE [LARGE SCALE GENOMIC DNA]</scope>
    <source>
        <strain evidence="18 19">CIRAD86</strain>
    </source>
</reference>
<keyword evidence="10 15" id="KW-0408">Iron</keyword>
<evidence type="ECO:0000256" key="14">
    <source>
        <dbReference type="ARBA" id="ARBA00023288"/>
    </source>
</evidence>
<keyword evidence="12 15" id="KW-1015">Disulfide bond</keyword>
<dbReference type="PROSITE" id="PS52012">
    <property type="entry name" value="CFEM"/>
    <property type="match status" value="1"/>
</dbReference>
<keyword evidence="7" id="KW-0336">GPI-anchor</keyword>
<dbReference type="SMART" id="SM00747">
    <property type="entry name" value="CFEM"/>
    <property type="match status" value="1"/>
</dbReference>
<organism evidence="18 19">
    <name type="scientific">Pseudocercospora fijiensis (strain CIRAD86)</name>
    <name type="common">Black leaf streak disease fungus</name>
    <name type="synonym">Mycosphaerella fijiensis</name>
    <dbReference type="NCBI Taxonomy" id="383855"/>
    <lineage>
        <taxon>Eukaryota</taxon>
        <taxon>Fungi</taxon>
        <taxon>Dikarya</taxon>
        <taxon>Ascomycota</taxon>
        <taxon>Pezizomycotina</taxon>
        <taxon>Dothideomycetes</taxon>
        <taxon>Dothideomycetidae</taxon>
        <taxon>Mycosphaerellales</taxon>
        <taxon>Mycosphaerellaceae</taxon>
        <taxon>Pseudocercospora</taxon>
    </lineage>
</organism>
<dbReference type="PANTHER" id="PTHR37928">
    <property type="entry name" value="CFEM DOMAIN PROTEIN (AFU_ORTHOLOGUE AFUA_6G14090)"/>
    <property type="match status" value="1"/>
</dbReference>
<evidence type="ECO:0000256" key="7">
    <source>
        <dbReference type="ARBA" id="ARBA00022622"/>
    </source>
</evidence>
<keyword evidence="9 16" id="KW-0732">Signal</keyword>
<evidence type="ECO:0000256" key="12">
    <source>
        <dbReference type="ARBA" id="ARBA00023157"/>
    </source>
</evidence>
<protein>
    <recommendedName>
        <fullName evidence="17">CFEM domain-containing protein</fullName>
    </recommendedName>
</protein>
<accession>N1Q952</accession>
<dbReference type="EMBL" id="KB446555">
    <property type="protein sequence ID" value="EME88316.1"/>
    <property type="molecule type" value="Genomic_DNA"/>
</dbReference>
<keyword evidence="19" id="KW-1185">Reference proteome</keyword>
<dbReference type="GO" id="GO:0046872">
    <property type="term" value="F:metal ion binding"/>
    <property type="evidence" value="ECO:0007669"/>
    <property type="project" value="UniProtKB-UniRule"/>
</dbReference>
<proteinExistence type="inferred from homology"/>
<evidence type="ECO:0000313" key="19">
    <source>
        <dbReference type="Proteomes" id="UP000016932"/>
    </source>
</evidence>
<evidence type="ECO:0000256" key="13">
    <source>
        <dbReference type="ARBA" id="ARBA00023180"/>
    </source>
</evidence>
<keyword evidence="8 15" id="KW-0479">Metal-binding</keyword>
<dbReference type="RefSeq" id="XP_007920650.1">
    <property type="nucleotide sequence ID" value="XM_007922459.1"/>
</dbReference>
<evidence type="ECO:0000256" key="3">
    <source>
        <dbReference type="ARBA" id="ARBA00010031"/>
    </source>
</evidence>
<comment type="subcellular location">
    <subcellularLocation>
        <location evidence="1">Cell membrane</location>
        <topology evidence="1">Lipid-anchor</topology>
        <topology evidence="1">GPI-anchor</topology>
    </subcellularLocation>
    <subcellularLocation>
        <location evidence="2">Secreted</location>
    </subcellularLocation>
</comment>
<dbReference type="Proteomes" id="UP000016932">
    <property type="component" value="Unassembled WGS sequence"/>
</dbReference>
<dbReference type="InterPro" id="IPR051735">
    <property type="entry name" value="CFEM_domain"/>
</dbReference>
<dbReference type="Pfam" id="PF05730">
    <property type="entry name" value="CFEM"/>
    <property type="match status" value="1"/>
</dbReference>
<dbReference type="eggNOG" id="ENOG502S1H2">
    <property type="taxonomic scope" value="Eukaryota"/>
</dbReference>
<dbReference type="VEuPathDB" id="FungiDB:MYCFIDRAFT_86075"/>
<evidence type="ECO:0000256" key="1">
    <source>
        <dbReference type="ARBA" id="ARBA00004609"/>
    </source>
</evidence>
<dbReference type="PANTHER" id="PTHR37928:SF1">
    <property type="entry name" value="CFEM DOMAIN PROTEIN (AFU_ORTHOLOGUE AFUA_6G14090)"/>
    <property type="match status" value="1"/>
</dbReference>
<name>N1Q952_PSEFD</name>
<keyword evidence="11" id="KW-0472">Membrane</keyword>
<feature type="chain" id="PRO_5004110574" description="CFEM domain-containing protein" evidence="16">
    <location>
        <begin position="20"/>
        <end position="244"/>
    </location>
</feature>
<evidence type="ECO:0000256" key="10">
    <source>
        <dbReference type="ARBA" id="ARBA00023004"/>
    </source>
</evidence>
<evidence type="ECO:0000256" key="11">
    <source>
        <dbReference type="ARBA" id="ARBA00023136"/>
    </source>
</evidence>
<dbReference type="InterPro" id="IPR008427">
    <property type="entry name" value="Extracellular_membr_CFEM_dom"/>
</dbReference>
<dbReference type="OrthoDB" id="1193027at2759"/>
<keyword evidence="14" id="KW-0449">Lipoprotein</keyword>
<keyword evidence="4" id="KW-1003">Cell membrane</keyword>
<evidence type="ECO:0000256" key="2">
    <source>
        <dbReference type="ARBA" id="ARBA00004613"/>
    </source>
</evidence>
<dbReference type="GO" id="GO:0005576">
    <property type="term" value="C:extracellular region"/>
    <property type="evidence" value="ECO:0007669"/>
    <property type="project" value="UniProtKB-SubCell"/>
</dbReference>
<comment type="caution">
    <text evidence="15">Lacks conserved residue(s) required for the propagation of feature annotation.</text>
</comment>
<dbReference type="GeneID" id="19342416"/>
<comment type="similarity">
    <text evidence="3">Belongs to the RBT5 family.</text>
</comment>
<evidence type="ECO:0000256" key="6">
    <source>
        <dbReference type="ARBA" id="ARBA00022617"/>
    </source>
</evidence>
<gene>
    <name evidence="18" type="ORF">MYCFIDRAFT_86075</name>
</gene>
<dbReference type="GO" id="GO:0098552">
    <property type="term" value="C:side of membrane"/>
    <property type="evidence" value="ECO:0007669"/>
    <property type="project" value="UniProtKB-KW"/>
</dbReference>
<dbReference type="AlphaFoldDB" id="N1Q952"/>
<evidence type="ECO:0000256" key="15">
    <source>
        <dbReference type="PROSITE-ProRule" id="PRU01356"/>
    </source>
</evidence>
<dbReference type="KEGG" id="pfj:MYCFIDRAFT_86075"/>
<feature type="disulfide bond" evidence="15">
    <location>
        <begin position="41"/>
        <end position="48"/>
    </location>
</feature>
<feature type="binding site" description="axial binding residue" evidence="15">
    <location>
        <position position="45"/>
    </location>
    <ligand>
        <name>heme</name>
        <dbReference type="ChEBI" id="CHEBI:30413"/>
    </ligand>
    <ligandPart>
        <name>Fe</name>
        <dbReference type="ChEBI" id="CHEBI:18248"/>
    </ligandPart>
</feature>
<dbReference type="GO" id="GO:0005886">
    <property type="term" value="C:plasma membrane"/>
    <property type="evidence" value="ECO:0007669"/>
    <property type="project" value="UniProtKB-SubCell"/>
</dbReference>
<evidence type="ECO:0000256" key="8">
    <source>
        <dbReference type="ARBA" id="ARBA00022723"/>
    </source>
</evidence>
<feature type="domain" description="CFEM" evidence="17">
    <location>
        <begin position="1"/>
        <end position="113"/>
    </location>
</feature>
<dbReference type="HOGENOM" id="CLU_063084_0_1_1"/>
<evidence type="ECO:0000256" key="5">
    <source>
        <dbReference type="ARBA" id="ARBA00022525"/>
    </source>
</evidence>
<feature type="signal peptide" evidence="16">
    <location>
        <begin position="1"/>
        <end position="19"/>
    </location>
</feature>
<evidence type="ECO:0000256" key="9">
    <source>
        <dbReference type="ARBA" id="ARBA00022729"/>
    </source>
</evidence>